<gene>
    <name evidence="1" type="ORF">DLM77_20070</name>
</gene>
<organism evidence="1 2">
    <name type="scientific">Leptospira yasudae</name>
    <dbReference type="NCBI Taxonomy" id="2202201"/>
    <lineage>
        <taxon>Bacteria</taxon>
        <taxon>Pseudomonadati</taxon>
        <taxon>Spirochaetota</taxon>
        <taxon>Spirochaetia</taxon>
        <taxon>Leptospirales</taxon>
        <taxon>Leptospiraceae</taxon>
        <taxon>Leptospira</taxon>
    </lineage>
</organism>
<reference evidence="1 2" key="2">
    <citation type="journal article" date="2020" name="Int. J. Syst. Evol. Microbiol.">
        <title>Leptospira yasudae sp. nov. and Leptospira stimsonii sp. nov., two new species of the pathogenic group isolated from environmental sources.</title>
        <authorList>
            <person name="Casanovas-Massana A."/>
            <person name="Hamond C."/>
            <person name="Santos L.A."/>
            <person name="de Oliveira D."/>
            <person name="Hacker K.P."/>
            <person name="Balassiano I."/>
            <person name="Costa F."/>
            <person name="Medeiros M.A."/>
            <person name="Reis M.G."/>
            <person name="Ko A.I."/>
            <person name="Wunder E.A."/>
        </authorList>
    </citation>
    <scope>NUCLEOTIDE SEQUENCE [LARGE SCALE GENOMIC DNA]</scope>
    <source>
        <strain evidence="1 2">B21</strain>
    </source>
</reference>
<evidence type="ECO:0000313" key="2">
    <source>
        <dbReference type="Proteomes" id="UP000285569"/>
    </source>
</evidence>
<dbReference type="RefSeq" id="WP_118957811.1">
    <property type="nucleotide sequence ID" value="NZ_QHCR01000012.1"/>
</dbReference>
<dbReference type="EMBL" id="QHCR01000012">
    <property type="protein sequence ID" value="RHX77730.1"/>
    <property type="molecule type" value="Genomic_DNA"/>
</dbReference>
<dbReference type="Proteomes" id="UP000285569">
    <property type="component" value="Unassembled WGS sequence"/>
</dbReference>
<reference evidence="2" key="1">
    <citation type="submission" date="2018-05" db="EMBL/GenBank/DDBJ databases">
        <title>Leptospira yasudae sp. nov. and Leptospira stimsonii sp. nov., two pathogenic species of the genus Leptospira isolated from environmental sources.</title>
        <authorList>
            <person name="Casanovas-Massana A."/>
            <person name="Hamond C."/>
            <person name="Santos L.A."/>
            <person name="Hacker K.P."/>
            <person name="Balassiano I."/>
            <person name="Medeiros M.A."/>
            <person name="Reis M.G."/>
            <person name="Ko A.I."/>
            <person name="Wunder E.A."/>
        </authorList>
    </citation>
    <scope>NUCLEOTIDE SEQUENCE [LARGE SCALE GENOMIC DNA]</scope>
    <source>
        <strain evidence="2">B21</strain>
    </source>
</reference>
<name>A0ABX9LY39_9LEPT</name>
<proteinExistence type="predicted"/>
<sequence>MKLKNWILSVCILSLSAYCREKRPFLRLEPPVQDRGRIYVIRPIDPTLAAWTYEFYIEKYKGHFKKGDLEPISKFDLRNGEYFTDELEDGFYRLRVPSKEGLEKILKIEKGKRSYFRFMIFNEKEISIPDFFIKEVSEMEALENLLEGEHLNEAFSERKP</sequence>
<accession>A0ABX9LY39</accession>
<evidence type="ECO:0008006" key="3">
    <source>
        <dbReference type="Google" id="ProtNLM"/>
    </source>
</evidence>
<evidence type="ECO:0000313" key="1">
    <source>
        <dbReference type="EMBL" id="RHX77730.1"/>
    </source>
</evidence>
<keyword evidence="2" id="KW-1185">Reference proteome</keyword>
<comment type="caution">
    <text evidence="1">The sequence shown here is derived from an EMBL/GenBank/DDBJ whole genome shotgun (WGS) entry which is preliminary data.</text>
</comment>
<protein>
    <recommendedName>
        <fullName evidence="3">DUF2846 domain-containing protein</fullName>
    </recommendedName>
</protein>